<gene>
    <name evidence="1" type="ORF">FA95DRAFT_1596767</name>
</gene>
<name>A0ACB8RP40_9AGAM</name>
<reference evidence="1" key="2">
    <citation type="journal article" date="2022" name="New Phytol.">
        <title>Evolutionary transition to the ectomycorrhizal habit in the genomes of a hyperdiverse lineage of mushroom-forming fungi.</title>
        <authorList>
            <person name="Looney B."/>
            <person name="Miyauchi S."/>
            <person name="Morin E."/>
            <person name="Drula E."/>
            <person name="Courty P.E."/>
            <person name="Kohler A."/>
            <person name="Kuo A."/>
            <person name="LaButti K."/>
            <person name="Pangilinan J."/>
            <person name="Lipzen A."/>
            <person name="Riley R."/>
            <person name="Andreopoulos W."/>
            <person name="He G."/>
            <person name="Johnson J."/>
            <person name="Nolan M."/>
            <person name="Tritt A."/>
            <person name="Barry K.W."/>
            <person name="Grigoriev I.V."/>
            <person name="Nagy L.G."/>
            <person name="Hibbett D."/>
            <person name="Henrissat B."/>
            <person name="Matheny P.B."/>
            <person name="Labbe J."/>
            <person name="Martin F.M."/>
        </authorList>
    </citation>
    <scope>NUCLEOTIDE SEQUENCE</scope>
    <source>
        <strain evidence="1">FP105234-sp</strain>
    </source>
</reference>
<protein>
    <submittedName>
        <fullName evidence="1">Uncharacterized protein</fullName>
    </submittedName>
</protein>
<proteinExistence type="predicted"/>
<dbReference type="EMBL" id="MU275948">
    <property type="protein sequence ID" value="KAI0045577.1"/>
    <property type="molecule type" value="Genomic_DNA"/>
</dbReference>
<evidence type="ECO:0000313" key="1">
    <source>
        <dbReference type="EMBL" id="KAI0045577.1"/>
    </source>
</evidence>
<organism evidence="1 2">
    <name type="scientific">Auriscalpium vulgare</name>
    <dbReference type="NCBI Taxonomy" id="40419"/>
    <lineage>
        <taxon>Eukaryota</taxon>
        <taxon>Fungi</taxon>
        <taxon>Dikarya</taxon>
        <taxon>Basidiomycota</taxon>
        <taxon>Agaricomycotina</taxon>
        <taxon>Agaricomycetes</taxon>
        <taxon>Russulales</taxon>
        <taxon>Auriscalpiaceae</taxon>
        <taxon>Auriscalpium</taxon>
    </lineage>
</organism>
<reference evidence="1" key="1">
    <citation type="submission" date="2021-02" db="EMBL/GenBank/DDBJ databases">
        <authorList>
            <consortium name="DOE Joint Genome Institute"/>
            <person name="Ahrendt S."/>
            <person name="Looney B.P."/>
            <person name="Miyauchi S."/>
            <person name="Morin E."/>
            <person name="Drula E."/>
            <person name="Courty P.E."/>
            <person name="Chicoki N."/>
            <person name="Fauchery L."/>
            <person name="Kohler A."/>
            <person name="Kuo A."/>
            <person name="Labutti K."/>
            <person name="Pangilinan J."/>
            <person name="Lipzen A."/>
            <person name="Riley R."/>
            <person name="Andreopoulos W."/>
            <person name="He G."/>
            <person name="Johnson J."/>
            <person name="Barry K.W."/>
            <person name="Grigoriev I.V."/>
            <person name="Nagy L."/>
            <person name="Hibbett D."/>
            <person name="Henrissat B."/>
            <person name="Matheny P.B."/>
            <person name="Labbe J."/>
            <person name="Martin F."/>
        </authorList>
    </citation>
    <scope>NUCLEOTIDE SEQUENCE</scope>
    <source>
        <strain evidence="1">FP105234-sp</strain>
    </source>
</reference>
<sequence>MIALPHDVHVEIINWVFRNSQHTEMDYPTLRACSTVCKSWIVPSQRLLFRRIQMFSSRHNRITKSNQLLIATLQEKAHLRTYMRRISFWYHPLLTGDDDFLALLALSPNVTDLFIILPNANPIATNLFVPGDMVERLRALDLRATSLTMCGMPSAISHFLSIWSDLQSLQLDLVGESFLRSSGPPVFPSTPRSIKIHCYGWESPLSMLEGSIDLSAVRELEAIGANWHDSTSRLTRTPVFGNLTALIMDGALPPKVVLDRCAQLKTLVFAICPTATVALPATLRHVGYHAVPARGSEMTARAPGVDVQHLLRALRPLPALYMVTTTRALYPPAVDQLMLGCKEMRVDFAVYGNANAFQVAPSMYSRTIVLTYLSVQGVMAMDWI</sequence>
<keyword evidence="2" id="KW-1185">Reference proteome</keyword>
<comment type="caution">
    <text evidence="1">The sequence shown here is derived from an EMBL/GenBank/DDBJ whole genome shotgun (WGS) entry which is preliminary data.</text>
</comment>
<accession>A0ACB8RP40</accession>
<dbReference type="Proteomes" id="UP000814033">
    <property type="component" value="Unassembled WGS sequence"/>
</dbReference>
<evidence type="ECO:0000313" key="2">
    <source>
        <dbReference type="Proteomes" id="UP000814033"/>
    </source>
</evidence>